<dbReference type="PROSITE" id="PS51257">
    <property type="entry name" value="PROKAR_LIPOPROTEIN"/>
    <property type="match status" value="1"/>
</dbReference>
<keyword evidence="10" id="KW-1185">Reference proteome</keyword>
<dbReference type="InterPro" id="IPR011118">
    <property type="entry name" value="Tannase/feruloyl_esterase"/>
</dbReference>
<proteinExistence type="inferred from homology"/>
<protein>
    <submittedName>
        <fullName evidence="9">Tannase/feruloyl esterase family alpha/beta hydrolase</fullName>
    </submittedName>
</protein>
<evidence type="ECO:0000256" key="6">
    <source>
        <dbReference type="ARBA" id="ARBA00022837"/>
    </source>
</evidence>
<organism evidence="9 10">
    <name type="scientific">Variovorax dokdonensis</name>
    <dbReference type="NCBI Taxonomy" id="344883"/>
    <lineage>
        <taxon>Bacteria</taxon>
        <taxon>Pseudomonadati</taxon>
        <taxon>Pseudomonadota</taxon>
        <taxon>Betaproteobacteria</taxon>
        <taxon>Burkholderiales</taxon>
        <taxon>Comamonadaceae</taxon>
        <taxon>Variovorax</taxon>
    </lineage>
</organism>
<feature type="chain" id="PRO_5047452984" evidence="8">
    <location>
        <begin position="29"/>
        <end position="615"/>
    </location>
</feature>
<gene>
    <name evidence="9" type="ORF">QTH91_15740</name>
</gene>
<evidence type="ECO:0000256" key="4">
    <source>
        <dbReference type="ARBA" id="ARBA00022729"/>
    </source>
</evidence>
<evidence type="ECO:0000256" key="2">
    <source>
        <dbReference type="ARBA" id="ARBA00022487"/>
    </source>
</evidence>
<dbReference type="SUPFAM" id="SSF53474">
    <property type="entry name" value="alpha/beta-Hydrolases"/>
    <property type="match status" value="1"/>
</dbReference>
<dbReference type="RefSeq" id="WP_286661043.1">
    <property type="nucleotide sequence ID" value="NZ_JASZYV010000003.1"/>
</dbReference>
<comment type="caution">
    <text evidence="9">The sequence shown here is derived from an EMBL/GenBank/DDBJ whole genome shotgun (WGS) entry which is preliminary data.</text>
</comment>
<evidence type="ECO:0000256" key="8">
    <source>
        <dbReference type="SAM" id="SignalP"/>
    </source>
</evidence>
<name>A0ABT7NDL0_9BURK</name>
<dbReference type="PANTHER" id="PTHR33938">
    <property type="entry name" value="FERULOYL ESTERASE B-RELATED"/>
    <property type="match status" value="1"/>
</dbReference>
<keyword evidence="5 9" id="KW-0378">Hydrolase</keyword>
<comment type="similarity">
    <text evidence="1">Belongs to the tannase family.</text>
</comment>
<keyword evidence="3" id="KW-0479">Metal-binding</keyword>
<dbReference type="Proteomes" id="UP001174908">
    <property type="component" value="Unassembled WGS sequence"/>
</dbReference>
<keyword evidence="7" id="KW-1015">Disulfide bond</keyword>
<reference evidence="9" key="1">
    <citation type="submission" date="2023-06" db="EMBL/GenBank/DDBJ databases">
        <authorList>
            <person name="Jiang Y."/>
            <person name="Liu Q."/>
        </authorList>
    </citation>
    <scope>NUCLEOTIDE SEQUENCE</scope>
    <source>
        <strain evidence="9">CGMCC 1.12089</strain>
    </source>
</reference>
<keyword evidence="6" id="KW-0106">Calcium</keyword>
<dbReference type="EMBL" id="JASZYV010000003">
    <property type="protein sequence ID" value="MDM0045940.1"/>
    <property type="molecule type" value="Genomic_DNA"/>
</dbReference>
<keyword evidence="2" id="KW-0719">Serine esterase</keyword>
<evidence type="ECO:0000256" key="5">
    <source>
        <dbReference type="ARBA" id="ARBA00022801"/>
    </source>
</evidence>
<evidence type="ECO:0000313" key="9">
    <source>
        <dbReference type="EMBL" id="MDM0045940.1"/>
    </source>
</evidence>
<evidence type="ECO:0000313" key="10">
    <source>
        <dbReference type="Proteomes" id="UP001174908"/>
    </source>
</evidence>
<dbReference type="Pfam" id="PF07519">
    <property type="entry name" value="Tannase"/>
    <property type="match status" value="1"/>
</dbReference>
<dbReference type="PANTHER" id="PTHR33938:SF8">
    <property type="entry name" value="CARBOXYLIC ESTER HYDROLASE"/>
    <property type="match status" value="1"/>
</dbReference>
<accession>A0ABT7NDL0</accession>
<feature type="signal peptide" evidence="8">
    <location>
        <begin position="1"/>
        <end position="28"/>
    </location>
</feature>
<evidence type="ECO:0000256" key="3">
    <source>
        <dbReference type="ARBA" id="ARBA00022723"/>
    </source>
</evidence>
<sequence length="615" mass="64225">MRSFEIKHPVPVASIRWLSVAFAGAVVAACGGGSGGGGGPGPGTPPAEAKLACDDTMKSRFTPDDQTKVLLVRAFKQGDTLALPGGTQPGTPVVASADVCMVKLLVGPGNPGPEDAPSTSAGIGIEVWLPTQDRWNKRIHAKGGGGWAGGAHTSLTVLAGTSGGSSGAPATTAMVEGAVSASTDTGHANTANGGSFAMKPDGTPNTVLWNDFSQRAIHEMADKTKALTRQYYGEPAKYAYFNGFSTGGRQGHKLAQVYPKDFDGILAGAPAINWTKFITGELYPQVVYQRDLAGVPLTSAQLTAMGNAAINACDVVGGQHLGYITDPMSCRYDPSLDATVLCVSDGGTGPAASCVTKVQAQAMNKIWYGQTTDGSVPFPATDIGMGPMLASNQRWFGLTRGTNMLGLAGPTPFPIATDLVALELQDASYAQPNFINAVSNGMDKWKTLTYANLSNAADQGLALQSTFANINTDDPNLNEFALRGGKMLVYHGMADTLIPIQGTLNYYERLNAQIANDPVSPLILKNYYRLFLVPGMAHGFSNGTTNTAASLPLPTNDQLYAALTGWVEQGNSPERLEIQTPASAPTKASGLLCSHPAKPVYQGTDPRVATSYACQ</sequence>
<evidence type="ECO:0000256" key="1">
    <source>
        <dbReference type="ARBA" id="ARBA00006249"/>
    </source>
</evidence>
<evidence type="ECO:0000256" key="7">
    <source>
        <dbReference type="ARBA" id="ARBA00023157"/>
    </source>
</evidence>
<keyword evidence="4 8" id="KW-0732">Signal</keyword>
<dbReference type="InterPro" id="IPR029058">
    <property type="entry name" value="AB_hydrolase_fold"/>
</dbReference>
<dbReference type="Gene3D" id="3.40.50.1820">
    <property type="entry name" value="alpha/beta hydrolase"/>
    <property type="match status" value="1"/>
</dbReference>
<dbReference type="GO" id="GO:0016787">
    <property type="term" value="F:hydrolase activity"/>
    <property type="evidence" value="ECO:0007669"/>
    <property type="project" value="UniProtKB-KW"/>
</dbReference>